<accession>A0A0P1MMN7</accession>
<feature type="coiled-coil region" evidence="1">
    <location>
        <begin position="355"/>
        <end position="392"/>
    </location>
</feature>
<accession>A0A0S4N7M4</accession>
<dbReference type="InterPro" id="IPR051608">
    <property type="entry name" value="RQC_Subunit_NEMF"/>
</dbReference>
<dbReference type="Pfam" id="PF05833">
    <property type="entry name" value="NFACT_N"/>
    <property type="match status" value="1"/>
</dbReference>
<dbReference type="OrthoDB" id="9766163at2"/>
<dbReference type="Pfam" id="PF05670">
    <property type="entry name" value="NFACT-R_1"/>
    <property type="match status" value="1"/>
</dbReference>
<evidence type="ECO:0000313" key="4">
    <source>
        <dbReference type="EMBL" id="CUU07017.1"/>
    </source>
</evidence>
<feature type="domain" description="NFACT RNA-binding" evidence="2">
    <location>
        <begin position="426"/>
        <end position="527"/>
    </location>
</feature>
<dbReference type="GO" id="GO:0072344">
    <property type="term" value="P:rescue of stalled ribosome"/>
    <property type="evidence" value="ECO:0007669"/>
    <property type="project" value="TreeGrafter"/>
</dbReference>
<dbReference type="PANTHER" id="PTHR15239">
    <property type="entry name" value="NUCLEAR EXPORT MEDIATOR FACTOR NEMF"/>
    <property type="match status" value="1"/>
</dbReference>
<evidence type="ECO:0000313" key="5">
    <source>
        <dbReference type="Proteomes" id="UP000182011"/>
    </source>
</evidence>
<accession>A0A0P1LGL0</accession>
<evidence type="ECO:0000313" key="6">
    <source>
        <dbReference type="Proteomes" id="UP000182200"/>
    </source>
</evidence>
<dbReference type="Proteomes" id="UP000182011">
    <property type="component" value="Unassembled WGS sequence"/>
</dbReference>
<accession>A0A0N7MZW2</accession>
<keyword evidence="1" id="KW-0175">Coiled coil</keyword>
<accession>A0A0N7MZ41</accession>
<reference evidence="3 6" key="1">
    <citation type="submission" date="2015-11" db="EMBL/GenBank/DDBJ databases">
        <authorList>
            <person name="Varghese N."/>
        </authorList>
    </citation>
    <scope>NUCLEOTIDE SEQUENCE [LARGE SCALE GENOMIC DNA]</scope>
    <source>
        <strain evidence="3 6">JGI-8</strain>
    </source>
</reference>
<accession>A0A0P1M7S4</accession>
<accession>A0A0P1LQJ3</accession>
<name>A0A0P1LGL0_9BACT</name>
<dbReference type="STRING" id="1633631.GCA_001442925_01672"/>
<organism evidence="4 5">
    <name type="scientific">Candidatus Kryptonium thompsonii</name>
    <dbReference type="NCBI Taxonomy" id="1633631"/>
    <lineage>
        <taxon>Bacteria</taxon>
        <taxon>Pseudomonadati</taxon>
        <taxon>Candidatus Kryptoniota</taxon>
        <taxon>Candidatus Kryptonium</taxon>
    </lineage>
</organism>
<dbReference type="Gene3D" id="2.30.310.10">
    <property type="entry name" value="ibrinogen binding protein from staphylococcus aureus domain"/>
    <property type="match status" value="1"/>
</dbReference>
<sequence length="546" mass="63008">MLTNYHTLKALVQKIKPNLEGSVIVEAFTQEKDTLHITLGKGDNLFTIELNATGQGYMFLRQKVERARKNSLDIFPEIWGDEIVDAQIHKADRVIEIFLSSGKKLFLQFFTGKVNFFLTTDKNEVISSFKNPRENIGKRIEYENSESNYKAMVNNFELLKKAWESLNIEDPVRRLVKAVNTIDMLMAREILHRSGDGDIEKIWVCLGEIDKELEDPLPRIYYDGSFPKYFSIIELTHLNLKKVEFEDINEAIRKFVIETKINKSFYDEKKSILDKLKHLLNKAERTVEKIKEEIATNQRAEMYEIYGSILMANLNALHKGMEEVELLNIFSEGGEKIKIKLDPSLSPVENAERYFEKAKRTKASLKIARERLERLEVNIEKLKELINKLDETDSFEDLKKFKMDNLADLKMFGIIKDKVAEKIGDKFRRFIVDGGFEVWVGKDAKSNDLLTLKFADKEDMWFHARGVRGAHVVLKTGRRQPSKKAIEQAGSIAAYFSDARTSSLVPVVVTKRKYVRKPKGAPEGSVIVEREEVIMVEPKLPFEEIE</sequence>
<keyword evidence="6" id="KW-1185">Reference proteome</keyword>
<accession>A0A0P1LAV2</accession>
<feature type="coiled-coil region" evidence="1">
    <location>
        <begin position="266"/>
        <end position="300"/>
    </location>
</feature>
<dbReference type="InterPro" id="IPR008532">
    <property type="entry name" value="NFACT_RNA-bd"/>
</dbReference>
<reference evidence="4 5" key="2">
    <citation type="submission" date="2015-11" db="EMBL/GenBank/DDBJ databases">
        <authorList>
            <person name="Zhang Y."/>
            <person name="Guo Z."/>
        </authorList>
    </citation>
    <scope>NUCLEOTIDE SEQUENCE [LARGE SCALE GENOMIC DNA]</scope>
    <source>
        <strain evidence="4">JGI-4</strain>
    </source>
</reference>
<evidence type="ECO:0000256" key="1">
    <source>
        <dbReference type="SAM" id="Coils"/>
    </source>
</evidence>
<dbReference type="GO" id="GO:0000049">
    <property type="term" value="F:tRNA binding"/>
    <property type="evidence" value="ECO:0007669"/>
    <property type="project" value="TreeGrafter"/>
</dbReference>
<dbReference type="PANTHER" id="PTHR15239:SF6">
    <property type="entry name" value="RIBOSOME QUALITY CONTROL COMPLEX SUBUNIT NEMF"/>
    <property type="match status" value="1"/>
</dbReference>
<dbReference type="EMBL" id="FAOP01000006">
    <property type="protein sequence ID" value="CUU07017.1"/>
    <property type="molecule type" value="Genomic_DNA"/>
</dbReference>
<evidence type="ECO:0000259" key="2">
    <source>
        <dbReference type="Pfam" id="PF05670"/>
    </source>
</evidence>
<accession>A0A0P1LKU6</accession>
<accession>A0A0P1MIA9</accession>
<dbReference type="GO" id="GO:0043023">
    <property type="term" value="F:ribosomal large subunit binding"/>
    <property type="evidence" value="ECO:0007669"/>
    <property type="project" value="TreeGrafter"/>
</dbReference>
<evidence type="ECO:0000313" key="3">
    <source>
        <dbReference type="EMBL" id="CUS80446.1"/>
    </source>
</evidence>
<dbReference type="Proteomes" id="UP000182200">
    <property type="component" value="Unassembled WGS sequence"/>
</dbReference>
<protein>
    <submittedName>
        <fullName evidence="4">Predicted component of the ribosome quality control (RQC) complex, YloA/Tae2 family, contains fibronectin-binding (FbpA) and DUF814 domains</fullName>
    </submittedName>
</protein>
<dbReference type="RefSeq" id="WP_047133566.1">
    <property type="nucleotide sequence ID" value="NZ_CZVI01000003.1"/>
</dbReference>
<dbReference type="AlphaFoldDB" id="A0A0P1LGL0"/>
<dbReference type="EMBL" id="CZVI01000003">
    <property type="protein sequence ID" value="CUS80446.1"/>
    <property type="molecule type" value="Genomic_DNA"/>
</dbReference>
<gene>
    <name evidence="4" type="ORF">JGI4_01677</name>
    <name evidence="3" type="ORF">JGI8_00417</name>
</gene>
<proteinExistence type="predicted"/>
<accession>A0A0N7MUE1</accession>
<dbReference type="GO" id="GO:1990112">
    <property type="term" value="C:RQC complex"/>
    <property type="evidence" value="ECO:0007669"/>
    <property type="project" value="TreeGrafter"/>
</dbReference>